<gene>
    <name evidence="1" type="ORF">IZO911_LOCUS30216</name>
</gene>
<evidence type="ECO:0000313" key="2">
    <source>
        <dbReference type="Proteomes" id="UP000663860"/>
    </source>
</evidence>
<dbReference type="EMBL" id="CAJNOE010000467">
    <property type="protein sequence ID" value="CAF1230305.1"/>
    <property type="molecule type" value="Genomic_DNA"/>
</dbReference>
<organism evidence="1 2">
    <name type="scientific">Adineta steineri</name>
    <dbReference type="NCBI Taxonomy" id="433720"/>
    <lineage>
        <taxon>Eukaryota</taxon>
        <taxon>Metazoa</taxon>
        <taxon>Spiralia</taxon>
        <taxon>Gnathifera</taxon>
        <taxon>Rotifera</taxon>
        <taxon>Eurotatoria</taxon>
        <taxon>Bdelloidea</taxon>
        <taxon>Adinetida</taxon>
        <taxon>Adinetidae</taxon>
        <taxon>Adineta</taxon>
    </lineage>
</organism>
<sequence length="81" mass="9238">MESIELIVKYSGRVGRRHDMDWDCVCSGLKLTNGRLKSGGGEETNFDKHKYIINIIWDHIGKVDFRKGSNNNISLMLPDTL</sequence>
<name>A0A814YID6_9BILA</name>
<dbReference type="Proteomes" id="UP000663860">
    <property type="component" value="Unassembled WGS sequence"/>
</dbReference>
<dbReference type="AlphaFoldDB" id="A0A814YID6"/>
<accession>A0A814YID6</accession>
<evidence type="ECO:0000313" key="1">
    <source>
        <dbReference type="EMBL" id="CAF1230305.1"/>
    </source>
</evidence>
<comment type="caution">
    <text evidence="1">The sequence shown here is derived from an EMBL/GenBank/DDBJ whole genome shotgun (WGS) entry which is preliminary data.</text>
</comment>
<protein>
    <submittedName>
        <fullName evidence="1">Uncharacterized protein</fullName>
    </submittedName>
</protein>
<reference evidence="1" key="1">
    <citation type="submission" date="2021-02" db="EMBL/GenBank/DDBJ databases">
        <authorList>
            <person name="Nowell W R."/>
        </authorList>
    </citation>
    <scope>NUCLEOTIDE SEQUENCE</scope>
</reference>
<proteinExistence type="predicted"/>